<dbReference type="AlphaFoldDB" id="A0A9P6R048"/>
<gene>
    <name evidence="8" type="primary">MAS2</name>
    <name evidence="8" type="ORF">BGZ97_000854</name>
</gene>
<dbReference type="PANTHER" id="PTHR11851:SF49">
    <property type="entry name" value="MITOCHONDRIAL-PROCESSING PEPTIDASE SUBUNIT ALPHA"/>
    <property type="match status" value="1"/>
</dbReference>
<feature type="domain" description="Peptidase M16 C-terminal" evidence="7">
    <location>
        <begin position="235"/>
        <end position="463"/>
    </location>
</feature>
<evidence type="ECO:0000256" key="4">
    <source>
        <dbReference type="ARBA" id="ARBA00032315"/>
    </source>
</evidence>
<dbReference type="PROSITE" id="PS00143">
    <property type="entry name" value="INSULINASE"/>
    <property type="match status" value="1"/>
</dbReference>
<evidence type="ECO:0000313" key="8">
    <source>
        <dbReference type="EMBL" id="KAG0306151.1"/>
    </source>
</evidence>
<comment type="caution">
    <text evidence="8">The sequence shown here is derived from an EMBL/GenBank/DDBJ whole genome shotgun (WGS) entry which is preliminary data.</text>
</comment>
<name>A0A9P6R048_9FUNG</name>
<dbReference type="SUPFAM" id="SSF63411">
    <property type="entry name" value="LuxS/MPP-like metallohydrolase"/>
    <property type="match status" value="2"/>
</dbReference>
<evidence type="ECO:0000259" key="6">
    <source>
        <dbReference type="Pfam" id="PF00675"/>
    </source>
</evidence>
<dbReference type="GO" id="GO:0004222">
    <property type="term" value="F:metalloendopeptidase activity"/>
    <property type="evidence" value="ECO:0007669"/>
    <property type="project" value="InterPro"/>
</dbReference>
<dbReference type="GO" id="GO:0006627">
    <property type="term" value="P:protein processing involved in protein targeting to mitochondrion"/>
    <property type="evidence" value="ECO:0007669"/>
    <property type="project" value="TreeGrafter"/>
</dbReference>
<protein>
    <recommendedName>
        <fullName evidence="3">Alpha-MPP</fullName>
    </recommendedName>
    <alternativeName>
        <fullName evidence="4">Inactive zinc metalloprotease alpha</fullName>
    </alternativeName>
</protein>
<dbReference type="FunFam" id="3.30.830.10:FF:000032">
    <property type="entry name" value="Mitochondrial processing peptidase, alpha subunit"/>
    <property type="match status" value="1"/>
</dbReference>
<feature type="domain" description="Peptidase M16 N-terminal" evidence="6">
    <location>
        <begin position="82"/>
        <end position="228"/>
    </location>
</feature>
<dbReference type="Pfam" id="PF05193">
    <property type="entry name" value="Peptidase_M16_C"/>
    <property type="match status" value="1"/>
</dbReference>
<accession>A0A9P6R048</accession>
<evidence type="ECO:0000256" key="2">
    <source>
        <dbReference type="ARBA" id="ARBA00007261"/>
    </source>
</evidence>
<reference evidence="8" key="1">
    <citation type="journal article" date="2020" name="Fungal Divers.">
        <title>Resolving the Mortierellaceae phylogeny through synthesis of multi-gene phylogenetics and phylogenomics.</title>
        <authorList>
            <person name="Vandepol N."/>
            <person name="Liber J."/>
            <person name="Desiro A."/>
            <person name="Na H."/>
            <person name="Kennedy M."/>
            <person name="Barry K."/>
            <person name="Grigoriev I.V."/>
            <person name="Miller A.N."/>
            <person name="O'Donnell K."/>
            <person name="Stajich J.E."/>
            <person name="Bonito G."/>
        </authorList>
    </citation>
    <scope>NUCLEOTIDE SEQUENCE</scope>
    <source>
        <strain evidence="8">NVP60</strain>
    </source>
</reference>
<dbReference type="Gene3D" id="3.30.830.10">
    <property type="entry name" value="Metalloenzyme, LuxS/M16 peptidase-like"/>
    <property type="match status" value="2"/>
</dbReference>
<dbReference type="EMBL" id="JAAAIN010001165">
    <property type="protein sequence ID" value="KAG0306151.1"/>
    <property type="molecule type" value="Genomic_DNA"/>
</dbReference>
<dbReference type="Pfam" id="PF00675">
    <property type="entry name" value="Peptidase_M16"/>
    <property type="match status" value="1"/>
</dbReference>
<sequence length="571" mass="62239">MSKQLSSAIARHVLPFTRRANNITMPLISRMNKHQQASLQSDDFIKAPEQVVAKNSIHPATTTTTSNSSIVSKVTKLPNGVRVATEDSQGHFASLGVYVDAGSRYEDDTTRGVSHILDRLAFKSTKNRTSEAMMADLEAAGGNVMCSSSRESIMYQSALLPQDLPQMLAIMADTIRNPAVTEEELEEQRVSAGHEIQEYWSKPEMILPELLHTVAYKDNTLGNPLLCPVENLETMTTENIKKYINTWYRPERIVVSAVGADHDKVVDLTHKYFGDMKSLAPAGSGLGSEEASGSESHKGGIFKSLFGKSGSTSTASGILKPDFNSRQPAKYTGGTLLIEDDTQPFTHLFVGFEGLSIHDDDIYALATLQLLMGGGSSFSAGGPGKGMYSRLFSNVLNHYNWIESCMSFNHCYSDSGLFGISGSCYPGYETMLLEVIVRELELTTRTGKGGIAQGELDRAKNQLRSSVLMNLESKMVQLEDLGRQVQVHGAKVPVEELCSKIEKVTRQDMVRVARRVFGGQVASLTGGSGEVTIVGQGLTKNLQGAEKVLEKIVKKKELGFSYSGQPGKCEK</sequence>
<dbReference type="InterPro" id="IPR001431">
    <property type="entry name" value="Pept_M16_Zn_BS"/>
</dbReference>
<dbReference type="GO" id="GO:0046872">
    <property type="term" value="F:metal ion binding"/>
    <property type="evidence" value="ECO:0007669"/>
    <property type="project" value="InterPro"/>
</dbReference>
<organism evidence="8 9">
    <name type="scientific">Linnemannia gamsii</name>
    <dbReference type="NCBI Taxonomy" id="64522"/>
    <lineage>
        <taxon>Eukaryota</taxon>
        <taxon>Fungi</taxon>
        <taxon>Fungi incertae sedis</taxon>
        <taxon>Mucoromycota</taxon>
        <taxon>Mortierellomycotina</taxon>
        <taxon>Mortierellomycetes</taxon>
        <taxon>Mortierellales</taxon>
        <taxon>Mortierellaceae</taxon>
        <taxon>Linnemannia</taxon>
    </lineage>
</organism>
<dbReference type="InterPro" id="IPR011249">
    <property type="entry name" value="Metalloenz_LuxS/M16"/>
</dbReference>
<dbReference type="Proteomes" id="UP000823405">
    <property type="component" value="Unassembled WGS sequence"/>
</dbReference>
<evidence type="ECO:0000256" key="1">
    <source>
        <dbReference type="ARBA" id="ARBA00002123"/>
    </source>
</evidence>
<dbReference type="OrthoDB" id="277191at2759"/>
<proteinExistence type="inferred from homology"/>
<dbReference type="GO" id="GO:0005739">
    <property type="term" value="C:mitochondrion"/>
    <property type="evidence" value="ECO:0007669"/>
    <property type="project" value="TreeGrafter"/>
</dbReference>
<evidence type="ECO:0000313" key="9">
    <source>
        <dbReference type="Proteomes" id="UP000823405"/>
    </source>
</evidence>
<evidence type="ECO:0000259" key="7">
    <source>
        <dbReference type="Pfam" id="PF05193"/>
    </source>
</evidence>
<comment type="similarity">
    <text evidence="2 5">Belongs to the peptidase M16 family.</text>
</comment>
<evidence type="ECO:0000256" key="3">
    <source>
        <dbReference type="ARBA" id="ARBA00030006"/>
    </source>
</evidence>
<dbReference type="InterPro" id="IPR050361">
    <property type="entry name" value="MPP/UQCRC_Complex"/>
</dbReference>
<keyword evidence="9" id="KW-1185">Reference proteome</keyword>
<dbReference type="InterPro" id="IPR011765">
    <property type="entry name" value="Pept_M16_N"/>
</dbReference>
<dbReference type="PANTHER" id="PTHR11851">
    <property type="entry name" value="METALLOPROTEASE"/>
    <property type="match status" value="1"/>
</dbReference>
<dbReference type="InterPro" id="IPR007863">
    <property type="entry name" value="Peptidase_M16_C"/>
</dbReference>
<comment type="function">
    <text evidence="1">Substrate recognition and binding subunit of the essential mitochondrial processing protease (MPP), which cleaves the mitochondrial sequence off newly imported precursors proteins.</text>
</comment>
<evidence type="ECO:0000256" key="5">
    <source>
        <dbReference type="RuleBase" id="RU004447"/>
    </source>
</evidence>